<comment type="caution">
    <text evidence="2">The sequence shown here is derived from an EMBL/GenBank/DDBJ whole genome shotgun (WGS) entry which is preliminary data.</text>
</comment>
<dbReference type="InterPro" id="IPR036691">
    <property type="entry name" value="Endo/exonu/phosph_ase_sf"/>
</dbReference>
<dbReference type="Proteomes" id="UP000186817">
    <property type="component" value="Unassembled WGS sequence"/>
</dbReference>
<name>A0A1Q9C249_SYMMI</name>
<dbReference type="EMBL" id="LSRX01001870">
    <property type="protein sequence ID" value="OLP76995.1"/>
    <property type="molecule type" value="Genomic_DNA"/>
</dbReference>
<feature type="compositionally biased region" description="Basic and acidic residues" evidence="1">
    <location>
        <begin position="1416"/>
        <end position="1425"/>
    </location>
</feature>
<feature type="region of interest" description="Disordered" evidence="1">
    <location>
        <begin position="1393"/>
        <end position="1427"/>
    </location>
</feature>
<proteinExistence type="predicted"/>
<reference evidence="2 3" key="1">
    <citation type="submission" date="2016-02" db="EMBL/GenBank/DDBJ databases">
        <title>Genome analysis of coral dinoflagellate symbionts highlights evolutionary adaptations to a symbiotic lifestyle.</title>
        <authorList>
            <person name="Aranda M."/>
            <person name="Li Y."/>
            <person name="Liew Y.J."/>
            <person name="Baumgarten S."/>
            <person name="Simakov O."/>
            <person name="Wilson M."/>
            <person name="Piel J."/>
            <person name="Ashoor H."/>
            <person name="Bougouffa S."/>
            <person name="Bajic V.B."/>
            <person name="Ryu T."/>
            <person name="Ravasi T."/>
            <person name="Bayer T."/>
            <person name="Micklem G."/>
            <person name="Kim H."/>
            <person name="Bhak J."/>
            <person name="Lajeunesse T.C."/>
            <person name="Voolstra C.R."/>
        </authorList>
    </citation>
    <scope>NUCLEOTIDE SEQUENCE [LARGE SCALE GENOMIC DNA]</scope>
    <source>
        <strain evidence="2 3">CCMP2467</strain>
    </source>
</reference>
<evidence type="ECO:0000256" key="1">
    <source>
        <dbReference type="SAM" id="MobiDB-lite"/>
    </source>
</evidence>
<dbReference type="Gene3D" id="3.60.10.10">
    <property type="entry name" value="Endonuclease/exonuclease/phosphatase"/>
    <property type="match status" value="1"/>
</dbReference>
<sequence>MGRGDKWNRPQHGGQYEGHRPHYGGNGGRQEPQRPWRVWPGAFSPGQHRQKPEVPPFPRYDSRPLPTSQRSQNYSSGTEGQTEEGRGFLVNDVQQFINMARKAEQRVKSLSHSRRQREAQWEKYVVDMKATLQQEYQRHQQSLSKLDEDLQLAHQHQEESRSRLCHVIEMSMGRRAQEAGRPNDQQWEEMVNQWEQEASSRSNPLEVVRRAYSGAPPPDFGISSTPMPPSTAPVPGANGEPTFHLDPAWGPGPPSGFPTMPPPTAPPHPERADGARGQVKARTPPKKADPGISLAAKLDHKRSCGSLDFLAYATCAERCDLVHIIVDLTSVGGHYFADAVPSHLSVYDFLWQYAEDVKYEVERLDVRVGPQALGRVPSAALGVHTGDAVIVLPAPAPVIWQNRLGSFFEPGHIWTPLRLVPGSPFTPGLAVWLQGCLHSFPGGRLNDADTHARIAQLTGQQRDRMRVVTFQGLHDFALKGELCHSVVVPLDAFLEHNSLSGDNLTLALVDARCLGLSVVVCNLPAGVPSVSDCASAVGITDTHGLNIQAVEQELDDDFYRLFSLLVAMRPQATPEWGLLLALPAWAIDEPVCAIDLLEIDGRVFSVVLPWWFTSRDIIVCADLDPALEYDIFPFGRSTAIDAFEEVNLVRHGLIVVRPRGTEPPVLRHLSDMLSHGIGWDLSTDAPAIVPHDRAGQVCIVLPDRQAPFTLLPGRRQHYHHDLAHAFGVPIHWLTVQVAKPPILDAALHGRACKGVALVCDGVPNVPIPPRRPGPCVFGIVLDCRPLLLGWRQWIVVDSRCQHSQIVEHFGLLSPGEHQVQVEGADIQDDFLLVQPGHVLVLQYVPVTPSSHIPAAEDGAVDITDVGADYVHTDAGIGASLDHTPLDAAPRPGDRSRSPRGRSSAPERHRHGSTAGPEPGGILACALLACLPGAVGAEVPRNFFLEGGYGSCTFDCARGAGDGDFGGQVACRHTFPAYSQYASWHPLAECAITAVFGWSMFVVPVLLKLLVEPSTYTLADAEHLSHMRLLTVRLGGRWLRDNNHWFQDHDFETDPDTDEQGDTLVPPVVCWICCIILKYGYSPEEVVVAAHLPLTLEEFTHLVQDARRGDIKHIYPHLLPVSPQPVFGNAVFLAGPAFAADLLGACLDATLIDGRLFACHVPDYISRHEILQFADLLPSADVEVYIGSDVGAIVDETPFHVFPGVWIRIQPKGCQHPPDACLGLQLLRDVGWSDEAQLPVPVFEGDAYCLVHGGEYCLHFTDPVHPTHYRRYIAARVGLQVADIDVQAAAPRPSDVEICGYPCRSVLAVTHCSDIRQGPARQVVVIDCRPIHEGWCVAFANNGEFASRAFAQGLNQTAPRGWQTSLNVAIDAAGLSRVRAGQVIVVTYAPHGEPTGSAPAAEHSSDAIASPGQDTANRQRDVEHTDTGAAIRTVQTRTQSAAWEDDSFVPFLLFSQEVWPEFVVPQLRLPTDIHSAIASVAQARDAWDHRKRSRLIAVRPQPRWEQICLLALPSWPFQGVVILIDNRIAPGGIFAVNVPSFLVRDDVLRLAEVAEDTRYQVYHGDVPWPCPTGVHIPLEDGDLLTICDGLAGPGRFPDVGQMLTPRWQWEFVPDLPGGSRLTSWVLTDGIHYAVSVDSDTFAANNAEVAERTTLQNIPLTRDSLMSQNLADDFVCVVREDTICDLLEVLTAEFLPDYVREAEDLSESDAQVSLSEASDAAVEPVLPIHVVDAEPQVFVDSLVALRQTNGVYGSAADSVIAHACRALAQAADSLGGVRSVSSMSVLTGAECLDWLWLYISATRSRILYVKSQLDACGATITGLQETRVKDTGTLVSETHLRYFAARDAKGNGGVELWFSRTSPFAWDDDKPIFFHPNDFRALAWNERYLIVRFVRQSVRITFAVIHALSATHPDREKWWAAFSAKLHACAQDDEVVLLGDWNTRFDEPIAGRIGDLVWPSPHGVPSTVYAMLSRHDLWVPSTFSSVHSGDSHTWVAPGGNATARIDYIAIPERWFAYPGSSRVLYEVDFGQTGLDHYAVVADIQFVRSAARFGSSTPPNIDVHQLTSDEAQPVLHQICHSAPLVPWDVDVHEHYEELASYLREKLRAQFPVRRARCRRTYFSSTTWELRQQRLWLRKRLHGTIGRLQGLEGGCAFWAWKLSVPVGRALLHILAGALRDVADARSHISELRGIRAVFRRAIIQDRTSHLRDVANAALALPTKDVVSRLRPLLGPPKRKQRQQVALPAVRLEDGTLAGDNDSANDRWLRHFCELEDGRPIGPADLVQQCRQRQQSRDLDSVSLDYRRVPSRVFFEDCIRRAPTGRACGNDGIPADLLHLQAHSLSLPFFQVALKASFRLAEPIHWKGGALHAIWKRKGPVDLCESFRGILVSSAVGKAFHSSLRRKAAPLLDQAAGTFQIGGRTGQPVQLANQTVRIFQTECTNAGASCAVVFLDLKEAFHRVVRPLIVGGPLDDRHVSNILNELHLPSDAYSRLQDYVRDTPIFADAGADEWTAGILGEALTDTWFTWGHEGGLASVRGGTRPGDNLADMLFSFLFSEVLRRIRVQLQELGHVFCYPWHDAWHCSLNHPHGPTEHLQGPSDVTWMDDLALLFRFQEIFSRQCLQLSRLRATARAWHFRLKGLLEEDDDWPIAWAMWHRRAADFLLEADFVRWLGGDAEPSRPQYSTFRDAAIILPWLDFACVGFPNVGTVVPEFTRVLAADAQSCRPFQVDQFTPHCTCKAEPGCLDFSGWARAPFSGGVSLFSVVGLLGSFAVPRPASSFATIETALQNVRLFGDIVRGTALLWSKGHPAVLISPALDCPGLRSVQSLASSVERGDGTIVLANFALASVFPSCFTCSN</sequence>
<accession>A0A1Q9C249</accession>
<evidence type="ECO:0008006" key="4">
    <source>
        <dbReference type="Google" id="ProtNLM"/>
    </source>
</evidence>
<evidence type="ECO:0000313" key="3">
    <source>
        <dbReference type="Proteomes" id="UP000186817"/>
    </source>
</evidence>
<keyword evidence="3" id="KW-1185">Reference proteome</keyword>
<dbReference type="OrthoDB" id="407949at2759"/>
<feature type="region of interest" description="Disordered" evidence="1">
    <location>
        <begin position="216"/>
        <end position="291"/>
    </location>
</feature>
<dbReference type="SUPFAM" id="SSF56219">
    <property type="entry name" value="DNase I-like"/>
    <property type="match status" value="1"/>
</dbReference>
<protein>
    <recommendedName>
        <fullName evidence="4">Endonuclease/exonuclease/phosphatase domain-containing protein</fullName>
    </recommendedName>
</protein>
<feature type="region of interest" description="Disordered" evidence="1">
    <location>
        <begin position="1"/>
        <end position="89"/>
    </location>
</feature>
<feature type="region of interest" description="Disordered" evidence="1">
    <location>
        <begin position="878"/>
        <end position="916"/>
    </location>
</feature>
<organism evidence="2 3">
    <name type="scientific">Symbiodinium microadriaticum</name>
    <name type="common">Dinoflagellate</name>
    <name type="synonym">Zooxanthella microadriatica</name>
    <dbReference type="NCBI Taxonomy" id="2951"/>
    <lineage>
        <taxon>Eukaryota</taxon>
        <taxon>Sar</taxon>
        <taxon>Alveolata</taxon>
        <taxon>Dinophyceae</taxon>
        <taxon>Suessiales</taxon>
        <taxon>Symbiodiniaceae</taxon>
        <taxon>Symbiodinium</taxon>
    </lineage>
</organism>
<evidence type="ECO:0000313" key="2">
    <source>
        <dbReference type="EMBL" id="OLP76995.1"/>
    </source>
</evidence>
<gene>
    <name evidence="2" type="ORF">AK812_SmicGene42996</name>
</gene>
<feature type="compositionally biased region" description="Pro residues" evidence="1">
    <location>
        <begin position="250"/>
        <end position="267"/>
    </location>
</feature>
<feature type="compositionally biased region" description="Polar residues" evidence="1">
    <location>
        <begin position="65"/>
        <end position="80"/>
    </location>
</feature>